<dbReference type="InterPro" id="IPR039717">
    <property type="entry name" value="Hgh1"/>
</dbReference>
<evidence type="ECO:0000313" key="3">
    <source>
        <dbReference type="Proteomes" id="UP000265520"/>
    </source>
</evidence>
<dbReference type="Pfam" id="PF04063">
    <property type="entry name" value="DUF383"/>
    <property type="match status" value="1"/>
</dbReference>
<accession>A0A392NBH8</accession>
<dbReference type="PANTHER" id="PTHR13387">
    <property type="entry name" value="PROTEIN HGH1 HOMOLOG"/>
    <property type="match status" value="1"/>
</dbReference>
<evidence type="ECO:0000259" key="1">
    <source>
        <dbReference type="Pfam" id="PF04063"/>
    </source>
</evidence>
<feature type="non-terminal residue" evidence="2">
    <location>
        <position position="1"/>
    </location>
</feature>
<proteinExistence type="predicted"/>
<feature type="non-terminal residue" evidence="2">
    <location>
        <position position="71"/>
    </location>
</feature>
<dbReference type="PANTHER" id="PTHR13387:SF9">
    <property type="entry name" value="PROTEIN HGH1 HOMOLOG"/>
    <property type="match status" value="1"/>
</dbReference>
<reference evidence="2 3" key="1">
    <citation type="journal article" date="2018" name="Front. Plant Sci.">
        <title>Red Clover (Trifolium pratense) and Zigzag Clover (T. medium) - A Picture of Genomic Similarities and Differences.</title>
        <authorList>
            <person name="Dluhosova J."/>
            <person name="Istvanek J."/>
            <person name="Nedelnik J."/>
            <person name="Repkova J."/>
        </authorList>
    </citation>
    <scope>NUCLEOTIDE SEQUENCE [LARGE SCALE GENOMIC DNA]</scope>
    <source>
        <strain evidence="3">cv. 10/8</strain>
        <tissue evidence="2">Leaf</tissue>
    </source>
</reference>
<organism evidence="2 3">
    <name type="scientific">Trifolium medium</name>
    <dbReference type="NCBI Taxonomy" id="97028"/>
    <lineage>
        <taxon>Eukaryota</taxon>
        <taxon>Viridiplantae</taxon>
        <taxon>Streptophyta</taxon>
        <taxon>Embryophyta</taxon>
        <taxon>Tracheophyta</taxon>
        <taxon>Spermatophyta</taxon>
        <taxon>Magnoliopsida</taxon>
        <taxon>eudicotyledons</taxon>
        <taxon>Gunneridae</taxon>
        <taxon>Pentapetalae</taxon>
        <taxon>rosids</taxon>
        <taxon>fabids</taxon>
        <taxon>Fabales</taxon>
        <taxon>Fabaceae</taxon>
        <taxon>Papilionoideae</taxon>
        <taxon>50 kb inversion clade</taxon>
        <taxon>NPAAA clade</taxon>
        <taxon>Hologalegina</taxon>
        <taxon>IRL clade</taxon>
        <taxon>Trifolieae</taxon>
        <taxon>Trifolium</taxon>
    </lineage>
</organism>
<name>A0A392NBH8_9FABA</name>
<dbReference type="AlphaFoldDB" id="A0A392NBH8"/>
<dbReference type="EMBL" id="LXQA010033363">
    <property type="protein sequence ID" value="MCH96821.1"/>
    <property type="molecule type" value="Genomic_DNA"/>
</dbReference>
<dbReference type="InterPro" id="IPR007205">
    <property type="entry name" value="Protein_HGH1_N"/>
</dbReference>
<comment type="caution">
    <text evidence="2">The sequence shown here is derived from an EMBL/GenBank/DDBJ whole genome shotgun (WGS) entry which is preliminary data.</text>
</comment>
<protein>
    <submittedName>
        <fullName evidence="2">Protein FAM203A-like</fullName>
    </submittedName>
</protein>
<dbReference type="Proteomes" id="UP000265520">
    <property type="component" value="Unassembled WGS sequence"/>
</dbReference>
<sequence length="71" mass="8015">VSGTIRNCCFEAENQLQNLLLVSEFLWPALLLPVAGNKIYSEEDRKKMPLELGTALSIEREPVSDPEIRTQ</sequence>
<feature type="domain" description="Protein HGH1 N-terminal" evidence="1">
    <location>
        <begin position="1"/>
        <end position="69"/>
    </location>
</feature>
<gene>
    <name evidence="2" type="ORF">A2U01_0017811</name>
</gene>
<keyword evidence="3" id="KW-1185">Reference proteome</keyword>
<evidence type="ECO:0000313" key="2">
    <source>
        <dbReference type="EMBL" id="MCH96821.1"/>
    </source>
</evidence>